<evidence type="ECO:0000313" key="4">
    <source>
        <dbReference type="Proteomes" id="UP001549204"/>
    </source>
</evidence>
<dbReference type="Proteomes" id="UP001549204">
    <property type="component" value="Unassembled WGS sequence"/>
</dbReference>
<proteinExistence type="predicted"/>
<reference evidence="3 4" key="1">
    <citation type="submission" date="2024-06" db="EMBL/GenBank/DDBJ databases">
        <title>Genomic Encyclopedia of Type Strains, Phase IV (KMG-IV): sequencing the most valuable type-strain genomes for metagenomic binning, comparative biology and taxonomic classification.</title>
        <authorList>
            <person name="Goeker M."/>
        </authorList>
    </citation>
    <scope>NUCLEOTIDE SEQUENCE [LARGE SCALE GENOMIC DNA]</scope>
    <source>
        <strain evidence="3 4">DSM 100022</strain>
    </source>
</reference>
<feature type="transmembrane region" description="Helical" evidence="1">
    <location>
        <begin position="143"/>
        <end position="169"/>
    </location>
</feature>
<feature type="transmembrane region" description="Helical" evidence="1">
    <location>
        <begin position="117"/>
        <end position="136"/>
    </location>
</feature>
<dbReference type="Pfam" id="PF07331">
    <property type="entry name" value="TctB"/>
    <property type="match status" value="1"/>
</dbReference>
<organism evidence="3 4">
    <name type="scientific">Mesorhizobium robiniae</name>
    <dbReference type="NCBI Taxonomy" id="559315"/>
    <lineage>
        <taxon>Bacteria</taxon>
        <taxon>Pseudomonadati</taxon>
        <taxon>Pseudomonadota</taxon>
        <taxon>Alphaproteobacteria</taxon>
        <taxon>Hyphomicrobiales</taxon>
        <taxon>Phyllobacteriaceae</taxon>
        <taxon>Mesorhizobium</taxon>
    </lineage>
</organism>
<accession>A0ABV2GT73</accession>
<protein>
    <recommendedName>
        <fullName evidence="2">DUF1468 domain-containing protein</fullName>
    </recommendedName>
</protein>
<feature type="transmembrane region" description="Helical" evidence="1">
    <location>
        <begin position="87"/>
        <end position="105"/>
    </location>
</feature>
<keyword evidence="1" id="KW-0812">Transmembrane</keyword>
<sequence length="214" mass="22176">MSEATDRPRSDAVPRHARVDVIGGAIVIFIAGLIWYGAIELNVGQLTRLESGAMPKALSILLFAAGCGVMAKGLMQRDDEAERLQLALGPASIVVIAMLIFGLFIRGGDFGIVSTPQLGLTVVGPLTVFIAGCATPNVRPGELLVTAFGLTAALLLIFADLLGVGVPVFPKFLQNAIPSSLGPDTATRLAYGIYGVLAAVLYAAVFGLGGDRRG</sequence>
<evidence type="ECO:0000313" key="3">
    <source>
        <dbReference type="EMBL" id="MET3581479.1"/>
    </source>
</evidence>
<keyword evidence="1" id="KW-1133">Transmembrane helix</keyword>
<dbReference type="EMBL" id="JBEPMC010000008">
    <property type="protein sequence ID" value="MET3581479.1"/>
    <property type="molecule type" value="Genomic_DNA"/>
</dbReference>
<dbReference type="InterPro" id="IPR009936">
    <property type="entry name" value="DUF1468"/>
</dbReference>
<evidence type="ECO:0000256" key="1">
    <source>
        <dbReference type="SAM" id="Phobius"/>
    </source>
</evidence>
<feature type="transmembrane region" description="Helical" evidence="1">
    <location>
        <begin position="189"/>
        <end position="209"/>
    </location>
</feature>
<comment type="caution">
    <text evidence="3">The sequence shown here is derived from an EMBL/GenBank/DDBJ whole genome shotgun (WGS) entry which is preliminary data.</text>
</comment>
<feature type="transmembrane region" description="Helical" evidence="1">
    <location>
        <begin position="21"/>
        <end position="38"/>
    </location>
</feature>
<name>A0ABV2GT73_9HYPH</name>
<gene>
    <name evidence="3" type="ORF">ABID19_004530</name>
</gene>
<keyword evidence="4" id="KW-1185">Reference proteome</keyword>
<feature type="transmembrane region" description="Helical" evidence="1">
    <location>
        <begin position="58"/>
        <end position="75"/>
    </location>
</feature>
<dbReference type="RefSeq" id="WP_354493129.1">
    <property type="nucleotide sequence ID" value="NZ_JBEPMC010000008.1"/>
</dbReference>
<feature type="domain" description="DUF1468" evidence="2">
    <location>
        <begin position="22"/>
        <end position="167"/>
    </location>
</feature>
<keyword evidence="1" id="KW-0472">Membrane</keyword>
<evidence type="ECO:0000259" key="2">
    <source>
        <dbReference type="Pfam" id="PF07331"/>
    </source>
</evidence>